<evidence type="ECO:0000313" key="1">
    <source>
        <dbReference type="EMBL" id="CAB4123161.1"/>
    </source>
</evidence>
<sequence length="119" mass="13858">MLIPEISQLLQWSILSGDSYHTGPYGYGHRYLKFRPNGHDIKVIFDVGCGEVREIVIFNDVFEPPARWIQPQHRRRHEEHARTQRRRDPAYDELGHVEIAEIDVMIEKLAVLVAHAAYA</sequence>
<organism evidence="1">
    <name type="scientific">uncultured Caudovirales phage</name>
    <dbReference type="NCBI Taxonomy" id="2100421"/>
    <lineage>
        <taxon>Viruses</taxon>
        <taxon>Duplodnaviria</taxon>
        <taxon>Heunggongvirae</taxon>
        <taxon>Uroviricota</taxon>
        <taxon>Caudoviricetes</taxon>
        <taxon>Peduoviridae</taxon>
        <taxon>Maltschvirus</taxon>
        <taxon>Maltschvirus maltsch</taxon>
    </lineage>
</organism>
<dbReference type="EMBL" id="LR796167">
    <property type="protein sequence ID" value="CAB4123161.1"/>
    <property type="molecule type" value="Genomic_DNA"/>
</dbReference>
<name>A0A6J5KMZ3_9CAUD</name>
<reference evidence="1" key="1">
    <citation type="submission" date="2020-04" db="EMBL/GenBank/DDBJ databases">
        <authorList>
            <person name="Chiriac C."/>
            <person name="Salcher M."/>
            <person name="Ghai R."/>
            <person name="Kavagutti S V."/>
        </authorList>
    </citation>
    <scope>NUCLEOTIDE SEQUENCE</scope>
</reference>
<proteinExistence type="predicted"/>
<gene>
    <name evidence="1" type="ORF">UFOVP29_320</name>
</gene>
<accession>A0A6J5KMZ3</accession>
<protein>
    <submittedName>
        <fullName evidence="1">Uncharacterized protein</fullName>
    </submittedName>
</protein>